<dbReference type="Proteomes" id="UP000739284">
    <property type="component" value="Unassembled WGS sequence"/>
</dbReference>
<proteinExistence type="predicted"/>
<gene>
    <name evidence="2" type="ORF">J1784_11655</name>
</gene>
<organism evidence="2 3">
    <name type="scientific">Rahnella ecdela</name>
    <dbReference type="NCBI Taxonomy" id="2816250"/>
    <lineage>
        <taxon>Bacteria</taxon>
        <taxon>Pseudomonadati</taxon>
        <taxon>Pseudomonadota</taxon>
        <taxon>Gammaproteobacteria</taxon>
        <taxon>Enterobacterales</taxon>
        <taxon>Yersiniaceae</taxon>
        <taxon>Rahnella</taxon>
    </lineage>
</organism>
<evidence type="ECO:0000256" key="1">
    <source>
        <dbReference type="SAM" id="MobiDB-lite"/>
    </source>
</evidence>
<protein>
    <submittedName>
        <fullName evidence="2">Uncharacterized protein</fullName>
    </submittedName>
</protein>
<reference evidence="2 3" key="1">
    <citation type="submission" date="2021-03" db="EMBL/GenBank/DDBJ databases">
        <title>Five novel Rahnella species.</title>
        <authorList>
            <person name="Brady C."/>
            <person name="Asselin J."/>
            <person name="Beer S."/>
            <person name="Bruberg M.B."/>
            <person name="Crampton B."/>
            <person name="Venter S."/>
            <person name="Arnold D."/>
            <person name="Denman S."/>
        </authorList>
    </citation>
    <scope>NUCLEOTIDE SEQUENCE [LARGE SCALE GENOMIC DNA]</scope>
    <source>
        <strain evidence="2 3">FRB 231</strain>
    </source>
</reference>
<evidence type="ECO:0000313" key="3">
    <source>
        <dbReference type="Proteomes" id="UP000739284"/>
    </source>
</evidence>
<keyword evidence="3" id="KW-1185">Reference proteome</keyword>
<feature type="compositionally biased region" description="Polar residues" evidence="1">
    <location>
        <begin position="1"/>
        <end position="18"/>
    </location>
</feature>
<feature type="region of interest" description="Disordered" evidence="1">
    <location>
        <begin position="1"/>
        <end position="20"/>
    </location>
</feature>
<accession>A0ABS6LFI0</accession>
<comment type="caution">
    <text evidence="2">The sequence shown here is derived from an EMBL/GenBank/DDBJ whole genome shotgun (WGS) entry which is preliminary data.</text>
</comment>
<dbReference type="RefSeq" id="WP_217149351.1">
    <property type="nucleotide sequence ID" value="NZ_JAFMOY010000125.1"/>
</dbReference>
<dbReference type="EMBL" id="JAFMOY010000125">
    <property type="protein sequence ID" value="MBU9845663.1"/>
    <property type="molecule type" value="Genomic_DNA"/>
</dbReference>
<name>A0ABS6LFI0_9GAMM</name>
<sequence>MSNRIEGSNPSLSTTLNKKGSDENQDLFCFGRFKTPAAVQLSPLTRV</sequence>
<evidence type="ECO:0000313" key="2">
    <source>
        <dbReference type="EMBL" id="MBU9845663.1"/>
    </source>
</evidence>